<evidence type="ECO:0008006" key="8">
    <source>
        <dbReference type="Google" id="ProtNLM"/>
    </source>
</evidence>
<dbReference type="PROSITE" id="PS51192">
    <property type="entry name" value="HELICASE_ATP_BIND_1"/>
    <property type="match status" value="1"/>
</dbReference>
<comment type="caution">
    <text evidence="6">The sequence shown here is derived from an EMBL/GenBank/DDBJ whole genome shotgun (WGS) entry which is preliminary data.</text>
</comment>
<dbReference type="InterPro" id="IPR027417">
    <property type="entry name" value="P-loop_NTPase"/>
</dbReference>
<proteinExistence type="predicted"/>
<reference evidence="6 7" key="1">
    <citation type="submission" date="2019-06" db="EMBL/GenBank/DDBJ databases">
        <title>Description Trichococcus psychrophilus sp. nov., isolated from a cold spring, by genomic and phenotypic analyses.</title>
        <authorList>
            <person name="Zakharyuk A."/>
        </authorList>
    </citation>
    <scope>NUCLEOTIDE SEQUENCE [LARGE SCALE GENOMIC DNA]</scope>
    <source>
        <strain evidence="6 7">SKBG</strain>
    </source>
</reference>
<dbReference type="InterPro" id="IPR007527">
    <property type="entry name" value="Znf_SWIM"/>
</dbReference>
<evidence type="ECO:0000259" key="3">
    <source>
        <dbReference type="PROSITE" id="PS50966"/>
    </source>
</evidence>
<evidence type="ECO:0000259" key="4">
    <source>
        <dbReference type="PROSITE" id="PS51192"/>
    </source>
</evidence>
<dbReference type="SUPFAM" id="SSF52540">
    <property type="entry name" value="P-loop containing nucleoside triphosphate hydrolases"/>
    <property type="match status" value="2"/>
</dbReference>
<dbReference type="FunFam" id="3.40.50.300:FF:000533">
    <property type="entry name" value="Helicase, Snf2 family"/>
    <property type="match status" value="1"/>
</dbReference>
<dbReference type="InterPro" id="IPR014001">
    <property type="entry name" value="Helicase_ATP-bd"/>
</dbReference>
<keyword evidence="1" id="KW-0378">Hydrolase</keyword>
<dbReference type="RefSeq" id="WP_140185187.1">
    <property type="nucleotide sequence ID" value="NZ_VENO01000001.1"/>
</dbReference>
<evidence type="ECO:0000256" key="1">
    <source>
        <dbReference type="ARBA" id="ARBA00022801"/>
    </source>
</evidence>
<feature type="domain" description="Helicase ATP-binding" evidence="4">
    <location>
        <begin position="654"/>
        <end position="817"/>
    </location>
</feature>
<dbReference type="Pfam" id="PF00176">
    <property type="entry name" value="SNF2-rel_dom"/>
    <property type="match status" value="1"/>
</dbReference>
<dbReference type="Proteomes" id="UP000313395">
    <property type="component" value="Unassembled WGS sequence"/>
</dbReference>
<dbReference type="InterPro" id="IPR038718">
    <property type="entry name" value="SNF2-like_sf"/>
</dbReference>
<dbReference type="PROSITE" id="PS50966">
    <property type="entry name" value="ZF_SWIM"/>
    <property type="match status" value="1"/>
</dbReference>
<dbReference type="Pfam" id="PF08455">
    <property type="entry name" value="SNF2_assoc"/>
    <property type="match status" value="1"/>
</dbReference>
<feature type="domain" description="SWIM-type" evidence="3">
    <location>
        <begin position="56"/>
        <end position="97"/>
    </location>
</feature>
<name>A0A5C5EBC8_9LACT</name>
<keyword evidence="2" id="KW-0862">Zinc</keyword>
<dbReference type="SMART" id="SM00490">
    <property type="entry name" value="HELICc"/>
    <property type="match status" value="1"/>
</dbReference>
<protein>
    <recommendedName>
        <fullName evidence="8">Zinc finger swim-type</fullName>
    </recommendedName>
</protein>
<keyword evidence="2" id="KW-0479">Metal-binding</keyword>
<keyword evidence="2" id="KW-0863">Zinc-finger</keyword>
<sequence length="1094" mass="124574">MTINATYNKREIKNLTNNYMTFEKGGRLYKSGAVKEVTISADEKVIVSKIHDKATYTGKLKLDKFGKIDDYECSCEYFQSNPEVPCYHLVALMLAVLHLAEEYRQKAAVLAPLTSNQTHPPVQHDKYYNVAETNRLLGFLQYELMDENDFYERVPLQVEYMLTYHPYQDNHNFSLRMKVGLDHLYQVKDCESVVNDILNGNQLPFGKKFIYTPEQHELTEADHAVFVLLKQIAEAARTSGRDLRTVEDRKEIIIPNSMMKEILLKFAKNTNVSLKTNQYQKQEMRLRPEHFVTEFKKLPLSFAVSALPDGGLLFSEIKDLEKTVLLFGDSGLLLVDETIYFLNQSTWERLAAVNSVLFHSAKEGMRVPPDKAADFLAIAVPAMRKIVEVLLTDEVQGKYRSFPLKTELYLDWQKERLILEVFFNYGEAKIDVVKESMERIDLTPESVIRDRVAERVISKKVMDAGKHAYLYEDKLFLQDVDQISAFLYEGLEKLAPHCEIFTTAAVENLLYQPVRPPKVAIEVNNQSRLLDVTFSTDEINVEDLKQMIRQIAQNKNYHRLSNGKIVNLRQKEIKELTDAVVQLDVPLKDLKKEMSLPLYKAFGVDTDAGIVHQDEDFMTLINRMEKPEKIDFDLPDDLQATLRPYQETGYKWLKGLDHYGFGGILADDMGLGKTLQIISFIAGSLGEGDGKPYLVVCPSSVLYNWQKEFKQFAPVIRTQLITGTKSERSDCVTTAIAENIPVWITSYPLLQRDEDLYEGQAFRTVILDEAQSVKNATAKTTKAASALIANNKIALSGTPIENALSELYTIFSIAQPGLFGTRTDFKKMEPAQIAKKVKPFILRRLKADVLKDLPPKIESISYIEMTEKQKTAYLSQLQLMRQETKEMLDADTLNENRIKILAGLTRLRQICCDPALVMADYKGGSGKLDRLMEYLAEAKENGRRVVLFSQFTQMLAIIREKLDAAGETYFYLDGQTPNQDRLTLTTRFNEGEKNLFLISLKAGGTGLNLTGGDTVILYDSWWNPAVESQATDRVHRFGQKKVVQVVRLIATGTIEERINELQEQKREMIDSVIQAGGQSVTSLTKEELMQLLEI</sequence>
<dbReference type="Gene3D" id="3.40.50.300">
    <property type="entry name" value="P-loop containing nucleotide triphosphate hydrolases"/>
    <property type="match status" value="1"/>
</dbReference>
<dbReference type="InterPro" id="IPR049730">
    <property type="entry name" value="SNF2/RAD54-like_C"/>
</dbReference>
<evidence type="ECO:0000259" key="5">
    <source>
        <dbReference type="PROSITE" id="PS51194"/>
    </source>
</evidence>
<dbReference type="InterPro" id="IPR000330">
    <property type="entry name" value="SNF2_N"/>
</dbReference>
<organism evidence="6 7">
    <name type="scientific">Trichococcus shcherbakoviae subsp. psychrophilus</name>
    <dbReference type="NCBI Taxonomy" id="2585775"/>
    <lineage>
        <taxon>Bacteria</taxon>
        <taxon>Bacillati</taxon>
        <taxon>Bacillota</taxon>
        <taxon>Bacilli</taxon>
        <taxon>Lactobacillales</taxon>
        <taxon>Carnobacteriaceae</taxon>
        <taxon>Trichococcus</taxon>
    </lineage>
</organism>
<dbReference type="PROSITE" id="PS51194">
    <property type="entry name" value="HELICASE_CTER"/>
    <property type="match status" value="1"/>
</dbReference>
<dbReference type="GO" id="GO:0005524">
    <property type="term" value="F:ATP binding"/>
    <property type="evidence" value="ECO:0007669"/>
    <property type="project" value="InterPro"/>
</dbReference>
<dbReference type="InterPro" id="IPR001650">
    <property type="entry name" value="Helicase_C-like"/>
</dbReference>
<dbReference type="Pfam" id="PF00271">
    <property type="entry name" value="Helicase_C"/>
    <property type="match status" value="1"/>
</dbReference>
<gene>
    <name evidence="6" type="ORF">FHK04_01015</name>
</gene>
<evidence type="ECO:0000256" key="2">
    <source>
        <dbReference type="PROSITE-ProRule" id="PRU00325"/>
    </source>
</evidence>
<dbReference type="AlphaFoldDB" id="A0A5C5EBC8"/>
<dbReference type="PANTHER" id="PTHR10799">
    <property type="entry name" value="SNF2/RAD54 HELICASE FAMILY"/>
    <property type="match status" value="1"/>
</dbReference>
<dbReference type="CDD" id="cd18793">
    <property type="entry name" value="SF2_C_SNF"/>
    <property type="match status" value="1"/>
</dbReference>
<evidence type="ECO:0000313" key="6">
    <source>
        <dbReference type="EMBL" id="TNV69851.1"/>
    </source>
</evidence>
<accession>A0A5C5EBC8</accession>
<feature type="domain" description="Helicase C-terminal" evidence="5">
    <location>
        <begin position="927"/>
        <end position="1088"/>
    </location>
</feature>
<dbReference type="EMBL" id="VENO01000001">
    <property type="protein sequence ID" value="TNV69851.1"/>
    <property type="molecule type" value="Genomic_DNA"/>
</dbReference>
<evidence type="ECO:0000313" key="7">
    <source>
        <dbReference type="Proteomes" id="UP000313395"/>
    </source>
</evidence>
<keyword evidence="7" id="KW-1185">Reference proteome</keyword>
<dbReference type="Gene3D" id="3.40.50.10810">
    <property type="entry name" value="Tandem AAA-ATPase domain"/>
    <property type="match status" value="1"/>
</dbReference>
<dbReference type="GO" id="GO:0016787">
    <property type="term" value="F:hydrolase activity"/>
    <property type="evidence" value="ECO:0007669"/>
    <property type="project" value="UniProtKB-KW"/>
</dbReference>
<dbReference type="GO" id="GO:0008270">
    <property type="term" value="F:zinc ion binding"/>
    <property type="evidence" value="ECO:0007669"/>
    <property type="project" value="UniProtKB-KW"/>
</dbReference>
<dbReference type="InterPro" id="IPR013663">
    <property type="entry name" value="Helicase_SWF/SNF/SWI_bac"/>
</dbReference>
<dbReference type="SMART" id="SM00487">
    <property type="entry name" value="DEXDc"/>
    <property type="match status" value="1"/>
</dbReference>